<feature type="domain" description="HTH cro/C1-type" evidence="1">
    <location>
        <begin position="18"/>
        <end position="74"/>
    </location>
</feature>
<dbReference type="Pfam" id="PF13560">
    <property type="entry name" value="HTH_31"/>
    <property type="match status" value="1"/>
</dbReference>
<evidence type="ECO:0000313" key="3">
    <source>
        <dbReference type="Proteomes" id="UP000199651"/>
    </source>
</evidence>
<dbReference type="EMBL" id="FNJB01000004">
    <property type="protein sequence ID" value="SDO75129.1"/>
    <property type="molecule type" value="Genomic_DNA"/>
</dbReference>
<accession>A0A1H0M3U3</accession>
<evidence type="ECO:0000313" key="2">
    <source>
        <dbReference type="EMBL" id="SDO75129.1"/>
    </source>
</evidence>
<gene>
    <name evidence="2" type="ORF">SAMN05192558_104406</name>
</gene>
<dbReference type="GO" id="GO:0003677">
    <property type="term" value="F:DNA binding"/>
    <property type="evidence" value="ECO:0007669"/>
    <property type="project" value="InterPro"/>
</dbReference>
<dbReference type="InterPro" id="IPR001387">
    <property type="entry name" value="Cro/C1-type_HTH"/>
</dbReference>
<organism evidence="2 3">
    <name type="scientific">Actinokineospora alba</name>
    <dbReference type="NCBI Taxonomy" id="504798"/>
    <lineage>
        <taxon>Bacteria</taxon>
        <taxon>Bacillati</taxon>
        <taxon>Actinomycetota</taxon>
        <taxon>Actinomycetes</taxon>
        <taxon>Pseudonocardiales</taxon>
        <taxon>Pseudonocardiaceae</taxon>
        <taxon>Actinokineospora</taxon>
    </lineage>
</organism>
<sequence length="166" mass="18545">MGRVMDGAAYQRALGRELQRLRLRRKWTRAQLVKQLPSELSAQALASYETGTRSCTVVRFIELCGALDASPHDLLERVHDQVVHSEFPATLRIDLERLAEDHRPELAPARGWAHAEVTRHAAQARELDLAALESLAALCGLPTVELIRMLRQDAEQAEPPRVGSAR</sequence>
<dbReference type="STRING" id="504798.SAMN05421871_10554"/>
<dbReference type="Proteomes" id="UP000199651">
    <property type="component" value="Unassembled WGS sequence"/>
</dbReference>
<reference evidence="3" key="1">
    <citation type="submission" date="2016-10" db="EMBL/GenBank/DDBJ databases">
        <authorList>
            <person name="Varghese N."/>
            <person name="Submissions S."/>
        </authorList>
    </citation>
    <scope>NUCLEOTIDE SEQUENCE [LARGE SCALE GENOMIC DNA]</scope>
    <source>
        <strain evidence="3">IBRC-M 10655</strain>
    </source>
</reference>
<keyword evidence="3" id="KW-1185">Reference proteome</keyword>
<dbReference type="Gene3D" id="1.10.260.40">
    <property type="entry name" value="lambda repressor-like DNA-binding domains"/>
    <property type="match status" value="1"/>
</dbReference>
<proteinExistence type="predicted"/>
<protein>
    <submittedName>
        <fullName evidence="2">Helix-turn-helix domain-containing protein</fullName>
    </submittedName>
</protein>
<dbReference type="PROSITE" id="PS50943">
    <property type="entry name" value="HTH_CROC1"/>
    <property type="match status" value="1"/>
</dbReference>
<dbReference type="AlphaFoldDB" id="A0A1H0M3U3"/>
<name>A0A1H0M3U3_9PSEU</name>
<dbReference type="InterPro" id="IPR010982">
    <property type="entry name" value="Lambda_DNA-bd_dom_sf"/>
</dbReference>
<dbReference type="SMART" id="SM00530">
    <property type="entry name" value="HTH_XRE"/>
    <property type="match status" value="1"/>
</dbReference>
<evidence type="ECO:0000259" key="1">
    <source>
        <dbReference type="PROSITE" id="PS50943"/>
    </source>
</evidence>
<dbReference type="SUPFAM" id="SSF47413">
    <property type="entry name" value="lambda repressor-like DNA-binding domains"/>
    <property type="match status" value="1"/>
</dbReference>